<dbReference type="AlphaFoldDB" id="A0A5B7JFN6"/>
<protein>
    <submittedName>
        <fullName evidence="1">Uncharacterized protein</fullName>
    </submittedName>
</protein>
<name>A0A5B7JFN6_PORTR</name>
<sequence length="80" mass="8547">MLYYTHIYSTTSTTTTSEVDHHVPGNVTLSLETLATNITLELPQASVSEGVAVESTNGSEFLATLLTLVIPDANVSGHVW</sequence>
<reference evidence="1 2" key="1">
    <citation type="submission" date="2019-05" db="EMBL/GenBank/DDBJ databases">
        <title>Another draft genome of Portunus trituberculatus and its Hox gene families provides insights of decapod evolution.</title>
        <authorList>
            <person name="Jeong J.-H."/>
            <person name="Song I."/>
            <person name="Kim S."/>
            <person name="Choi T."/>
            <person name="Kim D."/>
            <person name="Ryu S."/>
            <person name="Kim W."/>
        </authorList>
    </citation>
    <scope>NUCLEOTIDE SEQUENCE [LARGE SCALE GENOMIC DNA]</scope>
    <source>
        <tissue evidence="1">Muscle</tissue>
    </source>
</reference>
<evidence type="ECO:0000313" key="1">
    <source>
        <dbReference type="EMBL" id="MPC93669.1"/>
    </source>
</evidence>
<accession>A0A5B7JFN6</accession>
<keyword evidence="2" id="KW-1185">Reference proteome</keyword>
<evidence type="ECO:0000313" key="2">
    <source>
        <dbReference type="Proteomes" id="UP000324222"/>
    </source>
</evidence>
<dbReference type="Proteomes" id="UP000324222">
    <property type="component" value="Unassembled WGS sequence"/>
</dbReference>
<comment type="caution">
    <text evidence="1">The sequence shown here is derived from an EMBL/GenBank/DDBJ whole genome shotgun (WGS) entry which is preliminary data.</text>
</comment>
<gene>
    <name evidence="1" type="ORF">E2C01_088807</name>
</gene>
<dbReference type="EMBL" id="VSRR010095684">
    <property type="protein sequence ID" value="MPC93669.1"/>
    <property type="molecule type" value="Genomic_DNA"/>
</dbReference>
<proteinExistence type="predicted"/>
<organism evidence="1 2">
    <name type="scientific">Portunus trituberculatus</name>
    <name type="common">Swimming crab</name>
    <name type="synonym">Neptunus trituberculatus</name>
    <dbReference type="NCBI Taxonomy" id="210409"/>
    <lineage>
        <taxon>Eukaryota</taxon>
        <taxon>Metazoa</taxon>
        <taxon>Ecdysozoa</taxon>
        <taxon>Arthropoda</taxon>
        <taxon>Crustacea</taxon>
        <taxon>Multicrustacea</taxon>
        <taxon>Malacostraca</taxon>
        <taxon>Eumalacostraca</taxon>
        <taxon>Eucarida</taxon>
        <taxon>Decapoda</taxon>
        <taxon>Pleocyemata</taxon>
        <taxon>Brachyura</taxon>
        <taxon>Eubrachyura</taxon>
        <taxon>Portunoidea</taxon>
        <taxon>Portunidae</taxon>
        <taxon>Portuninae</taxon>
        <taxon>Portunus</taxon>
    </lineage>
</organism>